<gene>
    <name evidence="1" type="ORF">H3Z74_21115</name>
</gene>
<proteinExistence type="predicted"/>
<organism evidence="1 2">
    <name type="scientific">Sphingomonas alpina</name>
    <dbReference type="NCBI Taxonomy" id="653931"/>
    <lineage>
        <taxon>Bacteria</taxon>
        <taxon>Pseudomonadati</taxon>
        <taxon>Pseudomonadota</taxon>
        <taxon>Alphaproteobacteria</taxon>
        <taxon>Sphingomonadales</taxon>
        <taxon>Sphingomonadaceae</taxon>
        <taxon>Sphingomonas</taxon>
    </lineage>
</organism>
<dbReference type="Proteomes" id="UP000516148">
    <property type="component" value="Chromosome"/>
</dbReference>
<accession>A0A7H0LHJ5</accession>
<sequence>MLSLKLSRALAQGRAVRPEPPSRAALLAMLLRKRAAAHNVGAEELEALLRDQIRWSLPIERNPASAE</sequence>
<dbReference type="AlphaFoldDB" id="A0A7H0LHJ5"/>
<evidence type="ECO:0000313" key="1">
    <source>
        <dbReference type="EMBL" id="QNQ09148.1"/>
    </source>
</evidence>
<reference evidence="1 2" key="1">
    <citation type="submission" date="2020-09" db="EMBL/GenBank/DDBJ databases">
        <title>Sphingomonas sp., a new species isolated from pork steak.</title>
        <authorList>
            <person name="Heidler von Heilborn D."/>
        </authorList>
    </citation>
    <scope>NUCLEOTIDE SEQUENCE [LARGE SCALE GENOMIC DNA]</scope>
    <source>
        <strain evidence="2">S8-3T</strain>
    </source>
</reference>
<evidence type="ECO:0000313" key="2">
    <source>
        <dbReference type="Proteomes" id="UP000516148"/>
    </source>
</evidence>
<protein>
    <submittedName>
        <fullName evidence="1">Uncharacterized protein</fullName>
    </submittedName>
</protein>
<dbReference type="KEGG" id="spap:H3Z74_21115"/>
<keyword evidence="2" id="KW-1185">Reference proteome</keyword>
<dbReference type="RefSeq" id="WP_187761471.1">
    <property type="nucleotide sequence ID" value="NZ_CP061038.1"/>
</dbReference>
<name>A0A7H0LHJ5_9SPHN</name>
<dbReference type="EMBL" id="CP061038">
    <property type="protein sequence ID" value="QNQ09148.1"/>
    <property type="molecule type" value="Genomic_DNA"/>
</dbReference>